<dbReference type="GO" id="GO:0003700">
    <property type="term" value="F:DNA-binding transcription factor activity"/>
    <property type="evidence" value="ECO:0007669"/>
    <property type="project" value="InterPro"/>
</dbReference>
<dbReference type="GO" id="GO:0003677">
    <property type="term" value="F:DNA binding"/>
    <property type="evidence" value="ECO:0007669"/>
    <property type="project" value="UniProtKB-KW"/>
</dbReference>
<evidence type="ECO:0000313" key="5">
    <source>
        <dbReference type="EMBL" id="EFM83780.1"/>
    </source>
</evidence>
<keyword evidence="3" id="KW-0804">Transcription</keyword>
<dbReference type="RefSeq" id="WP_002371694.1">
    <property type="nucleotide sequence ID" value="NZ_GL454421.1"/>
</dbReference>
<dbReference type="InterPro" id="IPR023187">
    <property type="entry name" value="Tscrpt_reg_MarR-type_CS"/>
</dbReference>
<dbReference type="Pfam" id="PF01047">
    <property type="entry name" value="MarR"/>
    <property type="match status" value="1"/>
</dbReference>
<name>A0A125W8Y6_ENTFL</name>
<comment type="caution">
    <text evidence="5">The sequence shown here is derived from an EMBL/GenBank/DDBJ whole genome shotgun (WGS) entry which is preliminary data.</text>
</comment>
<evidence type="ECO:0000313" key="6">
    <source>
        <dbReference type="Proteomes" id="UP000004846"/>
    </source>
</evidence>
<accession>A0A125W8Y6</accession>
<dbReference type="AlphaFoldDB" id="A0A125W8Y6"/>
<organism evidence="5 6">
    <name type="scientific">Enterococcus faecalis TX4248</name>
    <dbReference type="NCBI Taxonomy" id="749495"/>
    <lineage>
        <taxon>Bacteria</taxon>
        <taxon>Bacillati</taxon>
        <taxon>Bacillota</taxon>
        <taxon>Bacilli</taxon>
        <taxon>Lactobacillales</taxon>
        <taxon>Enterococcaceae</taxon>
        <taxon>Enterococcus</taxon>
    </lineage>
</organism>
<dbReference type="PANTHER" id="PTHR42756:SF2">
    <property type="entry name" value="MARR FAMILY REGULATORY PROTEIN"/>
    <property type="match status" value="1"/>
</dbReference>
<keyword evidence="1" id="KW-0805">Transcription regulation</keyword>
<feature type="domain" description="HTH marR-type" evidence="4">
    <location>
        <begin position="1"/>
        <end position="133"/>
    </location>
</feature>
<protein>
    <submittedName>
        <fullName evidence="5">Transcriptional regulator, MarR family</fullName>
    </submittedName>
</protein>
<reference evidence="6" key="1">
    <citation type="submission" date="2010-07" db="EMBL/GenBank/DDBJ databases">
        <authorList>
            <person name="Weinstock G."/>
            <person name="Sodergren E."/>
            <person name="Clifton S."/>
            <person name="Fulton L."/>
            <person name="Fulton B."/>
            <person name="Courtney L."/>
            <person name="Fronick C."/>
            <person name="Harrison M."/>
            <person name="Strong C."/>
            <person name="Farmer C."/>
            <person name="Delahaunty K."/>
            <person name="Markovic C."/>
            <person name="Hall O."/>
            <person name="Minx P."/>
            <person name="Tomlinson C."/>
            <person name="Mitreva M."/>
            <person name="Hou S."/>
            <person name="Chen J."/>
            <person name="Wollam A."/>
            <person name="Pepin K.H."/>
            <person name="Johnson M."/>
            <person name="Bhonagiri V."/>
            <person name="Zhang X."/>
            <person name="Suruliraj S."/>
            <person name="Warren W."/>
            <person name="Chinwalla A."/>
            <person name="Mardis E.R."/>
            <person name="Wilson R.K."/>
        </authorList>
    </citation>
    <scope>NUCLEOTIDE SEQUENCE [LARGE SCALE GENOMIC DNA]</scope>
    <source>
        <strain evidence="6">TX4248</strain>
    </source>
</reference>
<evidence type="ECO:0000256" key="1">
    <source>
        <dbReference type="ARBA" id="ARBA00023015"/>
    </source>
</evidence>
<dbReference type="SUPFAM" id="SSF46785">
    <property type="entry name" value="Winged helix' DNA-binding domain"/>
    <property type="match status" value="1"/>
</dbReference>
<dbReference type="InterPro" id="IPR000835">
    <property type="entry name" value="HTH_MarR-typ"/>
</dbReference>
<dbReference type="PROSITE" id="PS01117">
    <property type="entry name" value="HTH_MARR_1"/>
    <property type="match status" value="1"/>
</dbReference>
<dbReference type="SMART" id="SM00347">
    <property type="entry name" value="HTH_MARR"/>
    <property type="match status" value="1"/>
</dbReference>
<dbReference type="EMBL" id="AEBR01000015">
    <property type="protein sequence ID" value="EFM83780.1"/>
    <property type="molecule type" value="Genomic_DNA"/>
</dbReference>
<dbReference type="InterPro" id="IPR036388">
    <property type="entry name" value="WH-like_DNA-bd_sf"/>
</dbReference>
<proteinExistence type="predicted"/>
<evidence type="ECO:0000256" key="3">
    <source>
        <dbReference type="ARBA" id="ARBA00023163"/>
    </source>
</evidence>
<gene>
    <name evidence="5" type="ORF">HMPREF9498_00574</name>
</gene>
<dbReference type="PANTHER" id="PTHR42756">
    <property type="entry name" value="TRANSCRIPTIONAL REGULATOR, MARR"/>
    <property type="match status" value="1"/>
</dbReference>
<dbReference type="PRINTS" id="PR00598">
    <property type="entry name" value="HTHMARR"/>
</dbReference>
<evidence type="ECO:0000259" key="4">
    <source>
        <dbReference type="PROSITE" id="PS50995"/>
    </source>
</evidence>
<dbReference type="InterPro" id="IPR036390">
    <property type="entry name" value="WH_DNA-bd_sf"/>
</dbReference>
<evidence type="ECO:0000256" key="2">
    <source>
        <dbReference type="ARBA" id="ARBA00023125"/>
    </source>
</evidence>
<dbReference type="PROSITE" id="PS50995">
    <property type="entry name" value="HTH_MARR_2"/>
    <property type="match status" value="1"/>
</dbReference>
<sequence length="150" mass="17477">MIDILREIGMIARALDSISNIEFKELSLTRGQYLYLVRICENPGIIQEKIAELIKVDRTTAARAIKRLEEQGFIYRQEDASNKKIKRIYATEKGKNVYPIIVRENQHSNQVALQGLSEVEISQLAEYLVRMRKNVSEDWEFVKKGNTRNY</sequence>
<keyword evidence="2" id="KW-0238">DNA-binding</keyword>
<dbReference type="Proteomes" id="UP000004846">
    <property type="component" value="Unassembled WGS sequence"/>
</dbReference>
<dbReference type="Gene3D" id="1.10.10.10">
    <property type="entry name" value="Winged helix-like DNA-binding domain superfamily/Winged helix DNA-binding domain"/>
    <property type="match status" value="1"/>
</dbReference>
<dbReference type="HOGENOM" id="CLU_083287_18_0_9"/>